<dbReference type="Proteomes" id="UP001500200">
    <property type="component" value="Unassembled WGS sequence"/>
</dbReference>
<accession>A0ABP9SLB9</accession>
<proteinExistence type="predicted"/>
<evidence type="ECO:0000313" key="2">
    <source>
        <dbReference type="Proteomes" id="UP001500200"/>
    </source>
</evidence>
<evidence type="ECO:0000313" key="1">
    <source>
        <dbReference type="EMBL" id="GAA5198523.1"/>
    </source>
</evidence>
<keyword evidence="2" id="KW-1185">Reference proteome</keyword>
<reference evidence="2" key="1">
    <citation type="journal article" date="2019" name="Int. J. Syst. Evol. Microbiol.">
        <title>The Global Catalogue of Microorganisms (GCM) 10K type strain sequencing project: providing services to taxonomists for standard genome sequencing and annotation.</title>
        <authorList>
            <consortium name="The Broad Institute Genomics Platform"/>
            <consortium name="The Broad Institute Genome Sequencing Center for Infectious Disease"/>
            <person name="Wu L."/>
            <person name="Ma J."/>
        </authorList>
    </citation>
    <scope>NUCLEOTIDE SEQUENCE [LARGE SCALE GENOMIC DNA]</scope>
    <source>
        <strain evidence="2">JCM 18514</strain>
    </source>
</reference>
<sequence length="98" mass="11063">MDTRERSRNVQPITGRLELGLHADRTHPGRQVRQFVRNGHEFDVKLFVFYAFKHLVVPVKAAMEAIVGTAPQSFAKFSVILPSLSDGPKESQPSAQRY</sequence>
<gene>
    <name evidence="1" type="ORF">GCM10023346_35900</name>
</gene>
<name>A0ABP9SLB9_9MICC</name>
<protein>
    <submittedName>
        <fullName evidence="1">Uncharacterized protein</fullName>
    </submittedName>
</protein>
<dbReference type="EMBL" id="BAABKK010000026">
    <property type="protein sequence ID" value="GAA5198523.1"/>
    <property type="molecule type" value="Genomic_DNA"/>
</dbReference>
<organism evidence="1 2">
    <name type="scientific">Arthrobacter gyeryongensis</name>
    <dbReference type="NCBI Taxonomy" id="1650592"/>
    <lineage>
        <taxon>Bacteria</taxon>
        <taxon>Bacillati</taxon>
        <taxon>Actinomycetota</taxon>
        <taxon>Actinomycetes</taxon>
        <taxon>Micrococcales</taxon>
        <taxon>Micrococcaceae</taxon>
        <taxon>Arthrobacter</taxon>
    </lineage>
</organism>
<comment type="caution">
    <text evidence="1">The sequence shown here is derived from an EMBL/GenBank/DDBJ whole genome shotgun (WGS) entry which is preliminary data.</text>
</comment>